<evidence type="ECO:0000313" key="1">
    <source>
        <dbReference type="EMBL" id="VDP81884.1"/>
    </source>
</evidence>
<gene>
    <name evidence="1" type="ORF">ECPE_LOCUS7735</name>
</gene>
<name>A0A183ALA0_9TREM</name>
<reference evidence="3" key="1">
    <citation type="submission" date="2016-06" db="UniProtKB">
        <authorList>
            <consortium name="WormBaseParasite"/>
        </authorList>
    </citation>
    <scope>IDENTIFICATION</scope>
</reference>
<protein>
    <submittedName>
        <fullName evidence="3">Secreted protein</fullName>
    </submittedName>
</protein>
<organism evidence="3">
    <name type="scientific">Echinostoma caproni</name>
    <dbReference type="NCBI Taxonomy" id="27848"/>
    <lineage>
        <taxon>Eukaryota</taxon>
        <taxon>Metazoa</taxon>
        <taxon>Spiralia</taxon>
        <taxon>Lophotrochozoa</taxon>
        <taxon>Platyhelminthes</taxon>
        <taxon>Trematoda</taxon>
        <taxon>Digenea</taxon>
        <taxon>Plagiorchiida</taxon>
        <taxon>Echinostomata</taxon>
        <taxon>Echinostomatoidea</taxon>
        <taxon>Echinostomatidae</taxon>
        <taxon>Echinostoma</taxon>
    </lineage>
</organism>
<sequence length="187" mass="20109">MLLGLGLGPHWPRLKGAGRHWCKGTGEDRAGVLRAVCSWTQRAGLRLSVVRGVSNVRARLTASKRLAAGCLAKSRRAASLRNPSGSRSMVSTSHDSRYLEPKALWTSPLMTAVYSPTVSFSIWTLRQKVCLCTPALVGSSANVSRAFQISSTGDLSSIPSSSRMSCSLSLILSKTKTECSRPDSEDK</sequence>
<evidence type="ECO:0000313" key="3">
    <source>
        <dbReference type="WBParaSite" id="ECPE_0000775401-mRNA-1"/>
    </source>
</evidence>
<dbReference type="Proteomes" id="UP000272942">
    <property type="component" value="Unassembled WGS sequence"/>
</dbReference>
<dbReference type="EMBL" id="UZAN01045004">
    <property type="protein sequence ID" value="VDP81884.1"/>
    <property type="molecule type" value="Genomic_DNA"/>
</dbReference>
<proteinExistence type="predicted"/>
<dbReference type="AlphaFoldDB" id="A0A183ALA0"/>
<dbReference type="WBParaSite" id="ECPE_0000775401-mRNA-1">
    <property type="protein sequence ID" value="ECPE_0000775401-mRNA-1"/>
    <property type="gene ID" value="ECPE_0000775401"/>
</dbReference>
<evidence type="ECO:0000313" key="2">
    <source>
        <dbReference type="Proteomes" id="UP000272942"/>
    </source>
</evidence>
<keyword evidence="2" id="KW-1185">Reference proteome</keyword>
<accession>A0A183ALA0</accession>
<reference evidence="1 2" key="2">
    <citation type="submission" date="2018-11" db="EMBL/GenBank/DDBJ databases">
        <authorList>
            <consortium name="Pathogen Informatics"/>
        </authorList>
    </citation>
    <scope>NUCLEOTIDE SEQUENCE [LARGE SCALE GENOMIC DNA]</scope>
    <source>
        <strain evidence="1 2">Egypt</strain>
    </source>
</reference>